<keyword evidence="7" id="KW-1185">Reference proteome</keyword>
<evidence type="ECO:0000256" key="3">
    <source>
        <dbReference type="ARBA" id="ARBA00043265"/>
    </source>
</evidence>
<keyword evidence="3" id="KW-1280">Immunoglobulin</keyword>
<evidence type="ECO:0000313" key="6">
    <source>
        <dbReference type="Ensembl" id="ENSZLMP00000021091.1"/>
    </source>
</evidence>
<dbReference type="SUPFAM" id="SSF48726">
    <property type="entry name" value="Immunoglobulin"/>
    <property type="match status" value="1"/>
</dbReference>
<dbReference type="Pfam" id="PF07686">
    <property type="entry name" value="V-set"/>
    <property type="match status" value="1"/>
</dbReference>
<dbReference type="GO" id="GO:0019814">
    <property type="term" value="C:immunoglobulin complex"/>
    <property type="evidence" value="ECO:0007669"/>
    <property type="project" value="UniProtKB-KW"/>
</dbReference>
<evidence type="ECO:0000259" key="5">
    <source>
        <dbReference type="PROSITE" id="PS50835"/>
    </source>
</evidence>
<accession>A0A8D2Q1L9</accession>
<name>A0A8D2Q1L9_ZOSLA</name>
<dbReference type="SMART" id="SM00406">
    <property type="entry name" value="IGv"/>
    <property type="match status" value="1"/>
</dbReference>
<dbReference type="Ensembl" id="ENSZLMT00000021649.1">
    <property type="protein sequence ID" value="ENSZLMP00000021091.1"/>
    <property type="gene ID" value="ENSZLMG00000014470.1"/>
</dbReference>
<dbReference type="Proteomes" id="UP000694401">
    <property type="component" value="Unassembled WGS sequence"/>
</dbReference>
<dbReference type="GO" id="GO:0005576">
    <property type="term" value="C:extracellular region"/>
    <property type="evidence" value="ECO:0007669"/>
    <property type="project" value="UniProtKB-ARBA"/>
</dbReference>
<reference evidence="6" key="2">
    <citation type="submission" date="2025-09" db="UniProtKB">
        <authorList>
            <consortium name="Ensembl"/>
        </authorList>
    </citation>
    <scope>IDENTIFICATION</scope>
</reference>
<dbReference type="AlphaFoldDB" id="A0A8D2Q1L9"/>
<dbReference type="InterPro" id="IPR013106">
    <property type="entry name" value="Ig_V-set"/>
</dbReference>
<dbReference type="InterPro" id="IPR050199">
    <property type="entry name" value="IgHV"/>
</dbReference>
<protein>
    <recommendedName>
        <fullName evidence="5">Ig-like domain-containing protein</fullName>
    </recommendedName>
</protein>
<dbReference type="PANTHER" id="PTHR23266">
    <property type="entry name" value="IMMUNOGLOBULIN HEAVY CHAIN"/>
    <property type="match status" value="1"/>
</dbReference>
<dbReference type="InterPro" id="IPR003599">
    <property type="entry name" value="Ig_sub"/>
</dbReference>
<dbReference type="InterPro" id="IPR036179">
    <property type="entry name" value="Ig-like_dom_sf"/>
</dbReference>
<proteinExistence type="predicted"/>
<reference evidence="6" key="1">
    <citation type="submission" date="2025-08" db="UniProtKB">
        <authorList>
            <consortium name="Ensembl"/>
        </authorList>
    </citation>
    <scope>IDENTIFICATION</scope>
</reference>
<dbReference type="Gene3D" id="2.60.40.10">
    <property type="entry name" value="Immunoglobulins"/>
    <property type="match status" value="1"/>
</dbReference>
<evidence type="ECO:0000256" key="2">
    <source>
        <dbReference type="ARBA" id="ARBA00023130"/>
    </source>
</evidence>
<dbReference type="InterPro" id="IPR013783">
    <property type="entry name" value="Ig-like_fold"/>
</dbReference>
<feature type="region of interest" description="Disordered" evidence="4">
    <location>
        <begin position="102"/>
        <end position="144"/>
    </location>
</feature>
<evidence type="ECO:0000256" key="1">
    <source>
        <dbReference type="ARBA" id="ARBA00022859"/>
    </source>
</evidence>
<organism evidence="6 7">
    <name type="scientific">Zosterops lateralis melanops</name>
    <dbReference type="NCBI Taxonomy" id="1220523"/>
    <lineage>
        <taxon>Eukaryota</taxon>
        <taxon>Metazoa</taxon>
        <taxon>Chordata</taxon>
        <taxon>Craniata</taxon>
        <taxon>Vertebrata</taxon>
        <taxon>Euteleostomi</taxon>
        <taxon>Archelosauria</taxon>
        <taxon>Archosauria</taxon>
        <taxon>Dinosauria</taxon>
        <taxon>Saurischia</taxon>
        <taxon>Theropoda</taxon>
        <taxon>Coelurosauria</taxon>
        <taxon>Aves</taxon>
        <taxon>Neognathae</taxon>
        <taxon>Neoaves</taxon>
        <taxon>Telluraves</taxon>
        <taxon>Australaves</taxon>
        <taxon>Passeriformes</taxon>
        <taxon>Sylvioidea</taxon>
        <taxon>Zosteropidae</taxon>
        <taxon>Zosterops</taxon>
    </lineage>
</organism>
<dbReference type="SMART" id="SM00409">
    <property type="entry name" value="IG"/>
    <property type="match status" value="1"/>
</dbReference>
<feature type="domain" description="Ig-like" evidence="5">
    <location>
        <begin position="6"/>
        <end position="92"/>
    </location>
</feature>
<dbReference type="InterPro" id="IPR007110">
    <property type="entry name" value="Ig-like_dom"/>
</dbReference>
<keyword evidence="1" id="KW-0391">Immunity</keyword>
<dbReference type="PROSITE" id="PS50835">
    <property type="entry name" value="IG_LIKE"/>
    <property type="match status" value="1"/>
</dbReference>
<keyword evidence="2" id="KW-1064">Adaptive immunity</keyword>
<dbReference type="GO" id="GO:0002250">
    <property type="term" value="P:adaptive immune response"/>
    <property type="evidence" value="ECO:0007669"/>
    <property type="project" value="UniProtKB-KW"/>
</dbReference>
<sequence>GNSVKPDLVRGGRADPGGSLTLLCRGSGHDMFWVRQRPGEGLEFVGGISDGGSTNYRPSGWGRFRISRDNGQSSVTLTMNNLKDEDSGSYFCAKCSSRGHAAAPDRGDASRAPSPSRCPQVSPQPRPFPQTSAPGPALGPLPQISAGCPNAGLLGLLWPQTPTLGPKPQPLAPNPNPWSKISTLGTESLWELRTEICPIRPNSRPFAQSFGELG</sequence>
<evidence type="ECO:0000256" key="4">
    <source>
        <dbReference type="SAM" id="MobiDB-lite"/>
    </source>
</evidence>
<evidence type="ECO:0000313" key="7">
    <source>
        <dbReference type="Proteomes" id="UP000694401"/>
    </source>
</evidence>